<proteinExistence type="predicted"/>
<reference evidence="1" key="1">
    <citation type="submission" date="2021-09" db="EMBL/GenBank/DDBJ databases">
        <title>The genome of Mauremys mutica provides insights into the evolution of semi-aquatic lifestyle.</title>
        <authorList>
            <person name="Gong S."/>
            <person name="Gao Y."/>
        </authorList>
    </citation>
    <scope>NUCLEOTIDE SEQUENCE</scope>
    <source>
        <strain evidence="1">MM-2020</strain>
        <tissue evidence="1">Muscle</tissue>
    </source>
</reference>
<sequence>MSLRVSFLGLQDAGGPSSRARVLGDLWAQRTEHSAAPDRGQHSLAPGLCPERCNTATGLQSQPPLVLGQLGACACLHTQAQIPSLPARTDASHLTQPPLPRVRQVDAEACLEKKWLYRLGSHSLQLPAP</sequence>
<evidence type="ECO:0000313" key="2">
    <source>
        <dbReference type="Proteomes" id="UP000827986"/>
    </source>
</evidence>
<dbReference type="Proteomes" id="UP000827986">
    <property type="component" value="Unassembled WGS sequence"/>
</dbReference>
<accession>A0A9D4AY52</accession>
<name>A0A9D4AY52_9SAUR</name>
<comment type="caution">
    <text evidence="1">The sequence shown here is derived from an EMBL/GenBank/DDBJ whole genome shotgun (WGS) entry which is preliminary data.</text>
</comment>
<dbReference type="AlphaFoldDB" id="A0A9D4AY52"/>
<dbReference type="EMBL" id="JAHDVG010000482">
    <property type="protein sequence ID" value="KAH1173086.1"/>
    <property type="molecule type" value="Genomic_DNA"/>
</dbReference>
<keyword evidence="2" id="KW-1185">Reference proteome</keyword>
<organism evidence="1 2">
    <name type="scientific">Mauremys mutica</name>
    <name type="common">yellowpond turtle</name>
    <dbReference type="NCBI Taxonomy" id="74926"/>
    <lineage>
        <taxon>Eukaryota</taxon>
        <taxon>Metazoa</taxon>
        <taxon>Chordata</taxon>
        <taxon>Craniata</taxon>
        <taxon>Vertebrata</taxon>
        <taxon>Euteleostomi</taxon>
        <taxon>Archelosauria</taxon>
        <taxon>Testudinata</taxon>
        <taxon>Testudines</taxon>
        <taxon>Cryptodira</taxon>
        <taxon>Durocryptodira</taxon>
        <taxon>Testudinoidea</taxon>
        <taxon>Geoemydidae</taxon>
        <taxon>Geoemydinae</taxon>
        <taxon>Mauremys</taxon>
    </lineage>
</organism>
<evidence type="ECO:0000313" key="1">
    <source>
        <dbReference type="EMBL" id="KAH1173086.1"/>
    </source>
</evidence>
<protein>
    <submittedName>
        <fullName evidence="1">Uncharacterized protein</fullName>
    </submittedName>
</protein>
<gene>
    <name evidence="1" type="ORF">KIL84_016925</name>
</gene>